<reference evidence="1 2" key="1">
    <citation type="journal article" date="2014" name="Int. J. Syst. Evol. Microbiol.">
        <title>Complete genome sequence of Corynebacterium casei LMG S-19264T (=DSM 44701T), isolated from a smear-ripened cheese.</title>
        <authorList>
            <consortium name="US DOE Joint Genome Institute (JGI-PGF)"/>
            <person name="Walter F."/>
            <person name="Albersmeier A."/>
            <person name="Kalinowski J."/>
            <person name="Ruckert C."/>
        </authorList>
    </citation>
    <scope>NUCLEOTIDE SEQUENCE [LARGE SCALE GENOMIC DNA]</scope>
    <source>
        <strain evidence="1 2">JCM 4255</strain>
    </source>
</reference>
<accession>A0A7G1NMX5</accession>
<sequence length="56" mass="5483">MDGHGLRRRQALLSPAGSLAGAPGRVRPAGLVGPGFGEIDAEPLRAAIPVGALAAA</sequence>
<dbReference type="AlphaFoldDB" id="A0A7G1NMX5"/>
<evidence type="ECO:0000313" key="1">
    <source>
        <dbReference type="EMBL" id="BCL23742.1"/>
    </source>
</evidence>
<dbReference type="RefSeq" id="WP_190903171.1">
    <property type="nucleotide sequence ID" value="NZ_AP023439.1"/>
</dbReference>
<proteinExistence type="predicted"/>
<evidence type="ECO:0000313" key="2">
    <source>
        <dbReference type="Proteomes" id="UP000516373"/>
    </source>
</evidence>
<dbReference type="EMBL" id="AP023439">
    <property type="protein sequence ID" value="BCL23742.1"/>
    <property type="molecule type" value="Genomic_DNA"/>
</dbReference>
<dbReference type="KEGG" id="stui:GCM10017668_55850"/>
<name>A0A7G1NMX5_9ACTN</name>
<organism evidence="1 2">
    <name type="scientific">Streptomyces tuirus</name>
    <dbReference type="NCBI Taxonomy" id="68278"/>
    <lineage>
        <taxon>Bacteria</taxon>
        <taxon>Bacillati</taxon>
        <taxon>Actinomycetota</taxon>
        <taxon>Actinomycetes</taxon>
        <taxon>Kitasatosporales</taxon>
        <taxon>Streptomycetaceae</taxon>
        <taxon>Streptomyces</taxon>
    </lineage>
</organism>
<dbReference type="Proteomes" id="UP000516373">
    <property type="component" value="Chromosome"/>
</dbReference>
<gene>
    <name evidence="1" type="ORF">GCM10017668_55850</name>
</gene>
<protein>
    <submittedName>
        <fullName evidence="1">Uncharacterized protein</fullName>
    </submittedName>
</protein>